<evidence type="ECO:0000256" key="1">
    <source>
        <dbReference type="SAM" id="MobiDB-lite"/>
    </source>
</evidence>
<dbReference type="RefSeq" id="XP_005840481.1">
    <property type="nucleotide sequence ID" value="XM_005840424.1"/>
</dbReference>
<feature type="region of interest" description="Disordered" evidence="1">
    <location>
        <begin position="1688"/>
        <end position="1867"/>
    </location>
</feature>
<evidence type="ECO:0000313" key="2">
    <source>
        <dbReference type="EMBL" id="EKX53501.1"/>
    </source>
</evidence>
<sequence>MEAQELASEPPQDLPSTLSRTTARRRNAGGVEESRARGSGKQAAVYDDEDGEEMDPVVYSSSSHTVMATTQQGTVASPSQKPSEAHSKFTASQAQDEQEEAPDNIVAPKRNARKSDKPRRITKLDGMDTFGRGPNVTDGLLDPDANLTKSRRAGSERDGMSAINLDLDEGSLLRAEAKLAPLKAKAASQSNSKVPARFDKDLQDDGDATVAEGEGRRRGEGIRGSQPDHDDEEQDRDGGKEEEVIEEEDPEIAQERADRLQLERELMLLRAELTNFDENSHSNVSQQRVVNNDSEKRRRVKRSQVAPVVRQDISSSEESDEQEQEKAKLRPARMVKKIAPQRSSKDRTFESDSESEMRPLSPKEEEVEVEDAMSRLAVEEENARLPTPKNLKSVKKSDLLVDKRDLVSQARKQKFERMQNFANEKVHSHQDQEAILYNDKVAQWSKREEQSEEEESEDERQKREEEEEEEREELERSVDIKGAQVCAACGEPNRPDDKYCSCGEILPYGHEEEETQEEGGENEEREEKETQGRRTISQGPPLKLEQSSKTEEEPSGILQVEDGGRKVEDLDRTRTVKPLPEEDEDEDEDGKVVMGMREKKEEMKNSNQGRADPASAIEEADALLVAFAPPKRSEEVTFFSVPKREAEDGMDPFLLSLGMPKRAPKAKWGEGREEREGGKERSSSTEGSLFKGVNESLLTKKEETKMRSSVSGGQGRRGRSSYGSRGEESFSSRHEETFDSHATSSPRQSTGRLSSSMTAAVMDPAVIRALREAKALLDENVLTEEEFRMQKEIILARGYAQQQQQQQAEGRPYTSRSWISDVSVQAMEPKRRVVKGYEEESNVFVIRPELEESDGEVTARKRSEEKHVKKGREGGEEEEEEAEGEASMVEGAPHSASQTASPIDRLASPLFLRDYNAEVERLRKEAEQELAQAEEEGDDDEDEDGRRWRRREHANQGRKKPGPEQVKAEKQEAEDNLDEVTDDLIEQAWKHREQHITNSVAEKEISLRKDFPISKSLLKPKTTKEEPVDQPHREGQRAKAPPFSQRQRTAETQRKSVKFVDPDLQSEQEEGWGSDVSSDADLPLRKEEEQGRPQTHQPSQRLDEQIREEPPQEQEEMMMSASAQFQSSEEFTNKFDSEAERLEREALMLQLAAEEAEKEKRRREEAEQEAAHAREEVERLRKQLEALDDRVKATEKMEKRQKGLIAKSVLDDIIESALQLSSRTAADRQEESAEEEKEGRGMEAEDQKAWEEERGVRGRDENVDEVDGEAELRLWETQHSMRRNVRFNVEEKEKKISRGSQGHTPRTEERIALIEQIDLQKARNASQGRNEDRESISTARERKVVSVVDPCNISSSDDDDEEQGEGQEEEEEEEEEEDLSELDPELLLRLQILSAVLIQRTYRRWRARNRKANTRQIQDERHDAKASSPQVADVNQVVEHGSEVQEDFAPVSPLDEPADAGEEGGDFVAGEEDGREEEAGIPPQNDTEGQEEEASTSKDAGDPAGTREPAREKEHATSVKQKEEEKRKKKILREVKQLFQQAGFNDVAEVFVFFERGTSRGDSLSVQEVERGLKNLRMEGKIRSSELLHAMNIKESRETMVTFNEFFRHLSWDKQEVGEETQPRAETRPSLVQRNTAELEEARKNWRRTADRIRKCLALSSSLEEDRSQQEARKQLLEFRTKIGKNGVPFSARGSRTFRGSGMRRNKRVGEEKARGFLTDRNVKKKKEIPRPERVNRVERLNKKEEEEKKDEKQEEVKEEEVKEEEVKEEEVKEEEVKEEEVKEEEEEVNGKGESGLLETCAKDQTSSSEIAASKIQGTWKNYRKARRGGSETEEEKDGQSKDKSPVEMKVEDTKGRGDGDWDDGLRTEGRVEDDHCTIERHKCSEDDAAKRIQMSWSKYWKAKDENSARLFRLFDVFGSKSVKKSFMVSEARRRRDKSVCSLVTIPQRSKKFQFLLRSSLESFRKLRHINVADLVEVCCDIANLYVISAVPYHQDVLSYIMADADHSEGKIVRYVSQLMDAMKYVHDLGFILHGVETVRKMSEDMAACIIQNVALEQQILLMERRENSAVMIQSLARRFLSRCLYSRLSKTKFEVLAASLLARESRGMQDKARQPSCQTRSGKEEGKEGSLSRDNLSLDLSKIVGVSKASAEGKSLWKGKGRVPREHEEEEDEEEVVVVEEEGGRQKEEEKGREEVRPNDKLNTIHTFDQVVERQLVAPPLLS</sequence>
<name>L1JY47_GUITC</name>
<feature type="compositionally biased region" description="Basic and acidic residues" evidence="1">
    <location>
        <begin position="113"/>
        <end position="126"/>
    </location>
</feature>
<feature type="compositionally biased region" description="Basic residues" evidence="1">
    <location>
        <begin position="947"/>
        <end position="960"/>
    </location>
</feature>
<feature type="region of interest" description="Disordered" evidence="1">
    <location>
        <begin position="1158"/>
        <end position="1177"/>
    </location>
</feature>
<feature type="compositionally biased region" description="Basic and acidic residues" evidence="1">
    <location>
        <begin position="1838"/>
        <end position="1867"/>
    </location>
</feature>
<feature type="region of interest" description="Disordered" evidence="1">
    <location>
        <begin position="181"/>
        <end position="258"/>
    </location>
</feature>
<feature type="region of interest" description="Disordered" evidence="1">
    <location>
        <begin position="1219"/>
        <end position="1266"/>
    </location>
</feature>
<feature type="compositionally biased region" description="Basic and acidic residues" evidence="1">
    <location>
        <begin position="1508"/>
        <end position="1527"/>
    </location>
</feature>
<feature type="compositionally biased region" description="Acidic residues" evidence="1">
    <location>
        <begin position="1757"/>
        <end position="1788"/>
    </location>
</feature>
<feature type="region of interest" description="Disordered" evidence="1">
    <location>
        <begin position="1410"/>
        <end position="1431"/>
    </location>
</feature>
<feature type="compositionally biased region" description="Acidic residues" evidence="1">
    <location>
        <begin position="932"/>
        <end position="943"/>
    </location>
</feature>
<feature type="compositionally biased region" description="Polar residues" evidence="1">
    <location>
        <begin position="59"/>
        <end position="82"/>
    </location>
</feature>
<feature type="compositionally biased region" description="Basic and acidic residues" evidence="1">
    <location>
        <begin position="1022"/>
        <end position="1037"/>
    </location>
</feature>
<dbReference type="EnsemblProtists" id="EKX53501">
    <property type="protein sequence ID" value="EKX53501"/>
    <property type="gene ID" value="GUITHDRAFT_133200"/>
</dbReference>
<feature type="compositionally biased region" description="Acidic residues" evidence="1">
    <location>
        <begin position="2169"/>
        <end position="2182"/>
    </location>
</feature>
<dbReference type="HOGENOM" id="CLU_230970_0_0_1"/>
<gene>
    <name evidence="2" type="ORF">GUITHDRAFT_133200</name>
</gene>
<protein>
    <recommendedName>
        <fullName evidence="5">Protein kinase domain-containing protein</fullName>
    </recommendedName>
</protein>
<proteinExistence type="predicted"/>
<dbReference type="SUPFAM" id="SSF56112">
    <property type="entry name" value="Protein kinase-like (PK-like)"/>
    <property type="match status" value="1"/>
</dbReference>
<feature type="region of interest" description="Disordered" evidence="1">
    <location>
        <begin position="443"/>
        <end position="592"/>
    </location>
</feature>
<feature type="compositionally biased region" description="Basic and acidic residues" evidence="1">
    <location>
        <begin position="1225"/>
        <end position="1261"/>
    </location>
</feature>
<feature type="compositionally biased region" description="Polar residues" evidence="1">
    <location>
        <begin position="740"/>
        <end position="758"/>
    </location>
</feature>
<feature type="compositionally biased region" description="Basic and acidic residues" evidence="1">
    <location>
        <begin position="2122"/>
        <end position="2132"/>
    </location>
</feature>
<feature type="compositionally biased region" description="Acidic residues" evidence="1">
    <location>
        <begin position="974"/>
        <end position="985"/>
    </location>
</feature>
<feature type="region of interest" description="Disordered" evidence="1">
    <location>
        <begin position="1"/>
        <end position="168"/>
    </location>
</feature>
<feature type="compositionally biased region" description="Acidic residues" evidence="1">
    <location>
        <begin position="46"/>
        <end position="55"/>
    </location>
</feature>
<dbReference type="OMA" id="IHENNCK"/>
<feature type="compositionally biased region" description="Polar residues" evidence="1">
    <location>
        <begin position="1803"/>
        <end position="1820"/>
    </location>
</feature>
<feature type="compositionally biased region" description="Acidic residues" evidence="1">
    <location>
        <begin position="875"/>
        <end position="884"/>
    </location>
</feature>
<dbReference type="GeneID" id="17309881"/>
<feature type="region of interest" description="Disordered" evidence="1">
    <location>
        <begin position="2108"/>
        <end position="2133"/>
    </location>
</feature>
<feature type="region of interest" description="Disordered" evidence="1">
    <location>
        <begin position="647"/>
        <end position="759"/>
    </location>
</feature>
<feature type="region of interest" description="Disordered" evidence="1">
    <location>
        <begin position="274"/>
        <end position="372"/>
    </location>
</feature>
<feature type="region of interest" description="Disordered" evidence="1">
    <location>
        <begin position="923"/>
        <end position="1133"/>
    </location>
</feature>
<feature type="compositionally biased region" description="Basic and acidic residues" evidence="1">
    <location>
        <begin position="667"/>
        <end position="683"/>
    </location>
</feature>
<accession>L1JY47</accession>
<dbReference type="InterPro" id="IPR000048">
    <property type="entry name" value="IQ_motif_EF-hand-BS"/>
</dbReference>
<feature type="compositionally biased region" description="Basic and acidic residues" evidence="1">
    <location>
        <begin position="857"/>
        <end position="874"/>
    </location>
</feature>
<feature type="compositionally biased region" description="Low complexity" evidence="1">
    <location>
        <begin position="1117"/>
        <end position="1130"/>
    </location>
</feature>
<dbReference type="EMBL" id="JH992970">
    <property type="protein sequence ID" value="EKX53501.1"/>
    <property type="molecule type" value="Genomic_DNA"/>
</dbReference>
<feature type="compositionally biased region" description="Basic and acidic residues" evidence="1">
    <location>
        <begin position="725"/>
        <end position="739"/>
    </location>
</feature>
<reference evidence="2 4" key="1">
    <citation type="journal article" date="2012" name="Nature">
        <title>Algal genomes reveal evolutionary mosaicism and the fate of nucleomorphs.</title>
        <authorList>
            <consortium name="DOE Joint Genome Institute"/>
            <person name="Curtis B.A."/>
            <person name="Tanifuji G."/>
            <person name="Burki F."/>
            <person name="Gruber A."/>
            <person name="Irimia M."/>
            <person name="Maruyama S."/>
            <person name="Arias M.C."/>
            <person name="Ball S.G."/>
            <person name="Gile G.H."/>
            <person name="Hirakawa Y."/>
            <person name="Hopkins J.F."/>
            <person name="Kuo A."/>
            <person name="Rensing S.A."/>
            <person name="Schmutz J."/>
            <person name="Symeonidi A."/>
            <person name="Elias M."/>
            <person name="Eveleigh R.J."/>
            <person name="Herman E.K."/>
            <person name="Klute M.J."/>
            <person name="Nakayama T."/>
            <person name="Obornik M."/>
            <person name="Reyes-Prieto A."/>
            <person name="Armbrust E.V."/>
            <person name="Aves S.J."/>
            <person name="Beiko R.G."/>
            <person name="Coutinho P."/>
            <person name="Dacks J.B."/>
            <person name="Durnford D.G."/>
            <person name="Fast N.M."/>
            <person name="Green B.R."/>
            <person name="Grisdale C.J."/>
            <person name="Hempel F."/>
            <person name="Henrissat B."/>
            <person name="Hoppner M.P."/>
            <person name="Ishida K."/>
            <person name="Kim E."/>
            <person name="Koreny L."/>
            <person name="Kroth P.G."/>
            <person name="Liu Y."/>
            <person name="Malik S.B."/>
            <person name="Maier U.G."/>
            <person name="McRose D."/>
            <person name="Mock T."/>
            <person name="Neilson J.A."/>
            <person name="Onodera N.T."/>
            <person name="Poole A.M."/>
            <person name="Pritham E.J."/>
            <person name="Richards T.A."/>
            <person name="Rocap G."/>
            <person name="Roy S.W."/>
            <person name="Sarai C."/>
            <person name="Schaack S."/>
            <person name="Shirato S."/>
            <person name="Slamovits C.H."/>
            <person name="Spencer D.F."/>
            <person name="Suzuki S."/>
            <person name="Worden A.Z."/>
            <person name="Zauner S."/>
            <person name="Barry K."/>
            <person name="Bell C."/>
            <person name="Bharti A.K."/>
            <person name="Crow J.A."/>
            <person name="Grimwood J."/>
            <person name="Kramer R."/>
            <person name="Lindquist E."/>
            <person name="Lucas S."/>
            <person name="Salamov A."/>
            <person name="McFadden G.I."/>
            <person name="Lane C.E."/>
            <person name="Keeling P.J."/>
            <person name="Gray M.W."/>
            <person name="Grigoriev I.V."/>
            <person name="Archibald J.M."/>
        </authorList>
    </citation>
    <scope>NUCLEOTIDE SEQUENCE</scope>
    <source>
        <strain evidence="2 4">CCMP2712</strain>
    </source>
</reference>
<feature type="compositionally biased region" description="Basic and acidic residues" evidence="1">
    <location>
        <begin position="343"/>
        <end position="364"/>
    </location>
</feature>
<feature type="compositionally biased region" description="Acidic residues" evidence="1">
    <location>
        <begin position="243"/>
        <end position="252"/>
    </location>
</feature>
<reference evidence="3" key="3">
    <citation type="submission" date="2015-06" db="UniProtKB">
        <authorList>
            <consortium name="EnsemblProtists"/>
        </authorList>
    </citation>
    <scope>IDENTIFICATION</scope>
</reference>
<feature type="region of interest" description="Disordered" evidence="1">
    <location>
        <begin position="1283"/>
        <end position="1308"/>
    </location>
</feature>
<feature type="compositionally biased region" description="Basic and acidic residues" evidence="1">
    <location>
        <begin position="1082"/>
        <end position="1091"/>
    </location>
</feature>
<feature type="compositionally biased region" description="Acidic residues" evidence="1">
    <location>
        <begin position="1456"/>
        <end position="1476"/>
    </location>
</feature>
<feature type="region of interest" description="Disordered" evidence="1">
    <location>
        <begin position="2156"/>
        <end position="2203"/>
    </location>
</feature>
<dbReference type="PROSITE" id="PS50096">
    <property type="entry name" value="IQ"/>
    <property type="match status" value="1"/>
</dbReference>
<feature type="compositionally biased region" description="Basic and acidic residues" evidence="1">
    <location>
        <begin position="2183"/>
        <end position="2201"/>
    </location>
</feature>
<dbReference type="InterPro" id="IPR011009">
    <property type="entry name" value="Kinase-like_dom_sf"/>
</dbReference>
<feature type="compositionally biased region" description="Basic and acidic residues" evidence="1">
    <location>
        <begin position="1048"/>
        <end position="1061"/>
    </location>
</feature>
<dbReference type="Proteomes" id="UP000011087">
    <property type="component" value="Unassembled WGS sequence"/>
</dbReference>
<organism evidence="2">
    <name type="scientific">Guillardia theta (strain CCMP2712)</name>
    <name type="common">Cryptophyte</name>
    <dbReference type="NCBI Taxonomy" id="905079"/>
    <lineage>
        <taxon>Eukaryota</taxon>
        <taxon>Cryptophyceae</taxon>
        <taxon>Pyrenomonadales</taxon>
        <taxon>Geminigeraceae</taxon>
        <taxon>Guillardia</taxon>
    </lineage>
</organism>
<dbReference type="Gene3D" id="1.10.510.10">
    <property type="entry name" value="Transferase(Phosphotransferase) domain 1"/>
    <property type="match status" value="1"/>
</dbReference>
<feature type="region of interest" description="Disordered" evidence="1">
    <location>
        <begin position="1443"/>
        <end position="1527"/>
    </location>
</feature>
<evidence type="ECO:0000313" key="4">
    <source>
        <dbReference type="Proteomes" id="UP000011087"/>
    </source>
</evidence>
<evidence type="ECO:0000313" key="3">
    <source>
        <dbReference type="EnsemblProtists" id="EKX53501"/>
    </source>
</evidence>
<dbReference type="SMART" id="SM00015">
    <property type="entry name" value="IQ"/>
    <property type="match status" value="2"/>
</dbReference>
<reference evidence="4" key="2">
    <citation type="submission" date="2012-11" db="EMBL/GenBank/DDBJ databases">
        <authorList>
            <person name="Kuo A."/>
            <person name="Curtis B.A."/>
            <person name="Tanifuji G."/>
            <person name="Burki F."/>
            <person name="Gruber A."/>
            <person name="Irimia M."/>
            <person name="Maruyama S."/>
            <person name="Arias M.C."/>
            <person name="Ball S.G."/>
            <person name="Gile G.H."/>
            <person name="Hirakawa Y."/>
            <person name="Hopkins J.F."/>
            <person name="Rensing S.A."/>
            <person name="Schmutz J."/>
            <person name="Symeonidi A."/>
            <person name="Elias M."/>
            <person name="Eveleigh R.J."/>
            <person name="Herman E.K."/>
            <person name="Klute M.J."/>
            <person name="Nakayama T."/>
            <person name="Obornik M."/>
            <person name="Reyes-Prieto A."/>
            <person name="Armbrust E.V."/>
            <person name="Aves S.J."/>
            <person name="Beiko R.G."/>
            <person name="Coutinho P."/>
            <person name="Dacks J.B."/>
            <person name="Durnford D.G."/>
            <person name="Fast N.M."/>
            <person name="Green B.R."/>
            <person name="Grisdale C."/>
            <person name="Hempe F."/>
            <person name="Henrissat B."/>
            <person name="Hoppner M.P."/>
            <person name="Ishida K.-I."/>
            <person name="Kim E."/>
            <person name="Koreny L."/>
            <person name="Kroth P.G."/>
            <person name="Liu Y."/>
            <person name="Malik S.-B."/>
            <person name="Maier U.G."/>
            <person name="McRose D."/>
            <person name="Mock T."/>
            <person name="Neilson J.A."/>
            <person name="Onodera N.T."/>
            <person name="Poole A.M."/>
            <person name="Pritham E.J."/>
            <person name="Richards T.A."/>
            <person name="Rocap G."/>
            <person name="Roy S.W."/>
            <person name="Sarai C."/>
            <person name="Schaack S."/>
            <person name="Shirato S."/>
            <person name="Slamovits C.H."/>
            <person name="Spencer D.F."/>
            <person name="Suzuki S."/>
            <person name="Worden A.Z."/>
            <person name="Zauner S."/>
            <person name="Barry K."/>
            <person name="Bell C."/>
            <person name="Bharti A.K."/>
            <person name="Crow J.A."/>
            <person name="Grimwood J."/>
            <person name="Kramer R."/>
            <person name="Lindquist E."/>
            <person name="Lucas S."/>
            <person name="Salamov A."/>
            <person name="McFadden G.I."/>
            <person name="Lane C.E."/>
            <person name="Keeling P.J."/>
            <person name="Gray M.W."/>
            <person name="Grigoriev I.V."/>
            <person name="Archibald J.M."/>
        </authorList>
    </citation>
    <scope>NUCLEOTIDE SEQUENCE</scope>
    <source>
        <strain evidence="4">CCMP2712</strain>
    </source>
</reference>
<feature type="region of interest" description="Disordered" evidence="1">
    <location>
        <begin position="847"/>
        <end position="907"/>
    </location>
</feature>
<feature type="region of interest" description="Disordered" evidence="1">
    <location>
        <begin position="1321"/>
        <end position="1383"/>
    </location>
</feature>
<keyword evidence="4" id="KW-1185">Reference proteome</keyword>
<feature type="compositionally biased region" description="Polar residues" evidence="1">
    <location>
        <begin position="281"/>
        <end position="292"/>
    </location>
</feature>
<evidence type="ECO:0008006" key="5">
    <source>
        <dbReference type="Google" id="ProtNLM"/>
    </source>
</evidence>
<feature type="compositionally biased region" description="Acidic residues" evidence="1">
    <location>
        <begin position="511"/>
        <end position="524"/>
    </location>
</feature>
<feature type="compositionally biased region" description="Basic and acidic residues" evidence="1">
    <location>
        <begin position="1329"/>
        <end position="1344"/>
    </location>
</feature>
<feature type="compositionally biased region" description="Basic and acidic residues" evidence="1">
    <location>
        <begin position="562"/>
        <end position="574"/>
    </location>
</feature>
<dbReference type="KEGG" id="gtt:GUITHDRAFT_133200"/>
<feature type="compositionally biased region" description="Basic and acidic residues" evidence="1">
    <location>
        <begin position="1729"/>
        <end position="1756"/>
    </location>
</feature>
<dbReference type="PaxDb" id="55529-EKX53501"/>
<feature type="compositionally biased region" description="Acidic residues" evidence="1">
    <location>
        <begin position="1356"/>
        <end position="1383"/>
    </location>
</feature>
<feature type="compositionally biased region" description="Basic and acidic residues" evidence="1">
    <location>
        <begin position="988"/>
        <end position="1012"/>
    </location>
</feature>
<feature type="compositionally biased region" description="Basic and acidic residues" evidence="1">
    <location>
        <begin position="1101"/>
        <end position="1110"/>
    </location>
</feature>